<evidence type="ECO:0000313" key="1">
    <source>
        <dbReference type="EMBL" id="RDX80226.1"/>
    </source>
</evidence>
<feature type="non-terminal residue" evidence="1">
    <location>
        <position position="1"/>
    </location>
</feature>
<proteinExistence type="predicted"/>
<sequence>MSTPMHPTSILTLDEMDKKLDQTSYRGMIASLLYLTANRLDIMFSVCLCSCFQSDPRESYLTAIKRIFRYLKGTTNLGLCYKKSDQDRLKDYNDVDFAGYRIGRKNTNGGCHFIGANLISWSSKRQDIITLSTTKHQLEDYDIIESNISLLRDNTVAINLSKNPILHSRAKHIEIKHHFIRDYVQKGILDLKFINTENQLTDIFTKPLPEDKLVHIGNLFGVTFIL</sequence>
<name>A0A371FPI9_MUCPR</name>
<reference evidence="1" key="1">
    <citation type="submission" date="2018-05" db="EMBL/GenBank/DDBJ databases">
        <title>Draft genome of Mucuna pruriens seed.</title>
        <authorList>
            <person name="Nnadi N.E."/>
            <person name="Vos R."/>
            <person name="Hasami M.H."/>
            <person name="Devisetty U.K."/>
            <person name="Aguiy J.C."/>
        </authorList>
    </citation>
    <scope>NUCLEOTIDE SEQUENCE [LARGE SCALE GENOMIC DNA]</scope>
    <source>
        <strain evidence="1">JCA_2017</strain>
    </source>
</reference>
<dbReference type="CDD" id="cd09272">
    <property type="entry name" value="RNase_HI_RT_Ty1"/>
    <property type="match status" value="1"/>
</dbReference>
<feature type="non-terminal residue" evidence="1">
    <location>
        <position position="226"/>
    </location>
</feature>
<organism evidence="1 2">
    <name type="scientific">Mucuna pruriens</name>
    <name type="common">Velvet bean</name>
    <name type="synonym">Dolichos pruriens</name>
    <dbReference type="NCBI Taxonomy" id="157652"/>
    <lineage>
        <taxon>Eukaryota</taxon>
        <taxon>Viridiplantae</taxon>
        <taxon>Streptophyta</taxon>
        <taxon>Embryophyta</taxon>
        <taxon>Tracheophyta</taxon>
        <taxon>Spermatophyta</taxon>
        <taxon>Magnoliopsida</taxon>
        <taxon>eudicotyledons</taxon>
        <taxon>Gunneridae</taxon>
        <taxon>Pentapetalae</taxon>
        <taxon>rosids</taxon>
        <taxon>fabids</taxon>
        <taxon>Fabales</taxon>
        <taxon>Fabaceae</taxon>
        <taxon>Papilionoideae</taxon>
        <taxon>50 kb inversion clade</taxon>
        <taxon>NPAAA clade</taxon>
        <taxon>indigoferoid/millettioid clade</taxon>
        <taxon>Phaseoleae</taxon>
        <taxon>Mucuna</taxon>
    </lineage>
</organism>
<dbReference type="AlphaFoldDB" id="A0A371FPI9"/>
<gene>
    <name evidence="1" type="primary">GIP</name>
    <name evidence="1" type="ORF">CR513_39248</name>
</gene>
<dbReference type="EMBL" id="QJKJ01008285">
    <property type="protein sequence ID" value="RDX80226.1"/>
    <property type="molecule type" value="Genomic_DNA"/>
</dbReference>
<dbReference type="OrthoDB" id="1726046at2759"/>
<protein>
    <submittedName>
        <fullName evidence="1">Copia protein</fullName>
    </submittedName>
</protein>
<comment type="caution">
    <text evidence="1">The sequence shown here is derived from an EMBL/GenBank/DDBJ whole genome shotgun (WGS) entry which is preliminary data.</text>
</comment>
<evidence type="ECO:0000313" key="2">
    <source>
        <dbReference type="Proteomes" id="UP000257109"/>
    </source>
</evidence>
<dbReference type="PANTHER" id="PTHR11439">
    <property type="entry name" value="GAG-POL-RELATED RETROTRANSPOSON"/>
    <property type="match status" value="1"/>
</dbReference>
<accession>A0A371FPI9</accession>
<keyword evidence="2" id="KW-1185">Reference proteome</keyword>
<dbReference type="Proteomes" id="UP000257109">
    <property type="component" value="Unassembled WGS sequence"/>
</dbReference>
<dbReference type="STRING" id="157652.A0A371FPI9"/>
<dbReference type="PANTHER" id="PTHR11439:SF442">
    <property type="entry name" value="CYSTEINE-RICH RLK (RECEPTOR-LIKE PROTEIN KINASE) 8"/>
    <property type="match status" value="1"/>
</dbReference>